<dbReference type="InParanoid" id="A0A2P6NCI7"/>
<dbReference type="InterPro" id="IPR006329">
    <property type="entry name" value="AMPD"/>
</dbReference>
<dbReference type="EC" id="3.5.4.6" evidence="4 9"/>
<evidence type="ECO:0000313" key="11">
    <source>
        <dbReference type="Proteomes" id="UP000241769"/>
    </source>
</evidence>
<dbReference type="UniPathway" id="UPA00591">
    <property type="reaction ID" value="UER00663"/>
</dbReference>
<evidence type="ECO:0000256" key="7">
    <source>
        <dbReference type="ARBA" id="ARBA00022833"/>
    </source>
</evidence>
<dbReference type="STRING" id="1890364.A0A2P6NCI7"/>
<dbReference type="GO" id="GO:0005829">
    <property type="term" value="C:cytosol"/>
    <property type="evidence" value="ECO:0007669"/>
    <property type="project" value="TreeGrafter"/>
</dbReference>
<dbReference type="CDD" id="cd01319">
    <property type="entry name" value="AMPD"/>
    <property type="match status" value="1"/>
</dbReference>
<organism evidence="10 11">
    <name type="scientific">Planoprotostelium fungivorum</name>
    <dbReference type="NCBI Taxonomy" id="1890364"/>
    <lineage>
        <taxon>Eukaryota</taxon>
        <taxon>Amoebozoa</taxon>
        <taxon>Evosea</taxon>
        <taxon>Variosea</taxon>
        <taxon>Cavosteliida</taxon>
        <taxon>Cavosteliaceae</taxon>
        <taxon>Planoprotostelium</taxon>
    </lineage>
</organism>
<evidence type="ECO:0000256" key="9">
    <source>
        <dbReference type="PIRNR" id="PIRNR001251"/>
    </source>
</evidence>
<dbReference type="EMBL" id="MDYQ01000121">
    <property type="protein sequence ID" value="PRP81669.1"/>
    <property type="molecule type" value="Genomic_DNA"/>
</dbReference>
<keyword evidence="11" id="KW-1185">Reference proteome</keyword>
<dbReference type="OrthoDB" id="1723809at2759"/>
<evidence type="ECO:0000256" key="2">
    <source>
        <dbReference type="ARBA" id="ARBA00004955"/>
    </source>
</evidence>
<comment type="caution">
    <text evidence="10">The sequence shown here is derived from an EMBL/GenBank/DDBJ whole genome shotgun (WGS) entry which is preliminary data.</text>
</comment>
<dbReference type="FunCoup" id="A0A2P6NCI7">
    <property type="interactions" value="503"/>
</dbReference>
<comment type="cofactor">
    <cofactor evidence="1 9">
        <name>Zn(2+)</name>
        <dbReference type="ChEBI" id="CHEBI:29105"/>
    </cofactor>
</comment>
<comment type="similarity">
    <text evidence="3 9">Belongs to the metallo-dependent hydrolases superfamily. Adenosine and AMP deaminases family.</text>
</comment>
<dbReference type="PROSITE" id="PS00485">
    <property type="entry name" value="A_DEAMINASE"/>
    <property type="match status" value="1"/>
</dbReference>
<evidence type="ECO:0000313" key="10">
    <source>
        <dbReference type="EMBL" id="PRP81669.1"/>
    </source>
</evidence>
<dbReference type="PANTHER" id="PTHR11359:SF0">
    <property type="entry name" value="AMP DEAMINASE"/>
    <property type="match status" value="1"/>
</dbReference>
<accession>A0A2P6NCI7</accession>
<comment type="catalytic activity">
    <reaction evidence="9">
        <text>AMP + H2O + H(+) = IMP + NH4(+)</text>
        <dbReference type="Rhea" id="RHEA:14777"/>
        <dbReference type="ChEBI" id="CHEBI:15377"/>
        <dbReference type="ChEBI" id="CHEBI:15378"/>
        <dbReference type="ChEBI" id="CHEBI:28938"/>
        <dbReference type="ChEBI" id="CHEBI:58053"/>
        <dbReference type="ChEBI" id="CHEBI:456215"/>
        <dbReference type="EC" id="3.5.4.6"/>
    </reaction>
</comment>
<keyword evidence="5 9" id="KW-0479">Metal-binding</keyword>
<proteinExistence type="inferred from homology"/>
<dbReference type="PIRSF" id="PIRSF001251">
    <property type="entry name" value="AMP_deaminase_met"/>
    <property type="match status" value="1"/>
</dbReference>
<dbReference type="GO" id="GO:0003876">
    <property type="term" value="F:AMP deaminase activity"/>
    <property type="evidence" value="ECO:0007669"/>
    <property type="project" value="UniProtKB-EC"/>
</dbReference>
<gene>
    <name evidence="10" type="ORF">PROFUN_01176</name>
</gene>
<evidence type="ECO:0000256" key="1">
    <source>
        <dbReference type="ARBA" id="ARBA00001947"/>
    </source>
</evidence>
<protein>
    <recommendedName>
        <fullName evidence="4 9">AMP deaminase</fullName>
        <ecNumber evidence="4 9">3.5.4.6</ecNumber>
    </recommendedName>
</protein>
<sequence>MQRNATADPDIIESGSPTDNVNYKLSLLELQDVSGSSLRRSMGYVPTNSASHVEARDPDYHRLSITPMRSSTVPSEEITEVCDLLLQVIKLREKYVYQPLKSTKSTSFILNKRNPRGPRATDDQPFDPWNLEFSPATEEIVKKVDGVFHVYLNEKDQFDNNPLTETPSLRQYFMDLNHILSIVSHGPCKTVCFKRLEILGAKYNLHMLLNETEEMAAAKRVPHRDFYNIRKVDTHIHHSAAMNQKHLLKFIKKTVRNHPEDKVIIRDEKELTLAEVFASLELNTYDLSVNTLDVHADKHTFHRFDKFNLKYNPCGQSRLREIFLKTDNYIKGRYLAELTKELFNDLEASKYQYAEYRLSVYGRKQNEFDQLASWIVDNQLFCKNVRWLIQIPRLYGEFKKNGMVENMEQVLDSHVDVFRPLFEATKDPKSHPKLSLFLQQVVGFDCVDDESKPVKRFTRKYPLPSEWDIVDNPPYAYYAFYLSANIKALNHYRESKGMNTFSFRPHAGEAGEIDHLASAFMVANGISHGINLRKSPVLQYLFYLSQIGIAVSPLSNNSLFLSYNRNPLPLFFARGLNVSLSTDDPLQFHYTREPLIEEYGIAAQVWKFTTTDQCEIARNSVLQSGFEHSTKLHWLGEDYWKEGPVSNDIGKTNVPNIRIHFRWQNLLEEMQFMVENIKEDDVSILTQRMDSKINFLN</sequence>
<comment type="pathway">
    <text evidence="2">Purine metabolism; IMP biosynthesis via salvage pathway; IMP from AMP: step 1/1.</text>
</comment>
<keyword evidence="8" id="KW-0546">Nucleotide metabolism</keyword>
<dbReference type="InterPro" id="IPR006650">
    <property type="entry name" value="A/AMP_deam_AS"/>
</dbReference>
<dbReference type="Gene3D" id="4.10.800.20">
    <property type="match status" value="1"/>
</dbReference>
<keyword evidence="7" id="KW-0862">Zinc</keyword>
<keyword evidence="6 9" id="KW-0378">Hydrolase</keyword>
<dbReference type="InterPro" id="IPR032466">
    <property type="entry name" value="Metal_Hydrolase"/>
</dbReference>
<reference evidence="10 11" key="1">
    <citation type="journal article" date="2018" name="Genome Biol. Evol.">
        <title>Multiple Roots of Fruiting Body Formation in Amoebozoa.</title>
        <authorList>
            <person name="Hillmann F."/>
            <person name="Forbes G."/>
            <person name="Novohradska S."/>
            <person name="Ferling I."/>
            <person name="Riege K."/>
            <person name="Groth M."/>
            <person name="Westermann M."/>
            <person name="Marz M."/>
            <person name="Spaller T."/>
            <person name="Winckler T."/>
            <person name="Schaap P."/>
            <person name="Glockner G."/>
        </authorList>
    </citation>
    <scope>NUCLEOTIDE SEQUENCE [LARGE SCALE GENOMIC DNA]</scope>
    <source>
        <strain evidence="10 11">Jena</strain>
    </source>
</reference>
<dbReference type="Gene3D" id="3.20.20.140">
    <property type="entry name" value="Metal-dependent hydrolases"/>
    <property type="match status" value="1"/>
</dbReference>
<dbReference type="Pfam" id="PF19326">
    <property type="entry name" value="AMP_deaminase"/>
    <property type="match status" value="1"/>
</dbReference>
<dbReference type="SUPFAM" id="SSF51556">
    <property type="entry name" value="Metallo-dependent hydrolases"/>
    <property type="match status" value="1"/>
</dbReference>
<dbReference type="Proteomes" id="UP000241769">
    <property type="component" value="Unassembled WGS sequence"/>
</dbReference>
<evidence type="ECO:0000256" key="4">
    <source>
        <dbReference type="ARBA" id="ARBA00012775"/>
    </source>
</evidence>
<evidence type="ECO:0000256" key="8">
    <source>
        <dbReference type="ARBA" id="ARBA00023080"/>
    </source>
</evidence>
<evidence type="ECO:0000256" key="6">
    <source>
        <dbReference type="ARBA" id="ARBA00022801"/>
    </source>
</evidence>
<evidence type="ECO:0000256" key="3">
    <source>
        <dbReference type="ARBA" id="ARBA00006676"/>
    </source>
</evidence>
<dbReference type="FunFam" id="4.10.800.20:FF:000001">
    <property type="entry name" value="AMP deaminase"/>
    <property type="match status" value="1"/>
</dbReference>
<dbReference type="GO" id="GO:0046033">
    <property type="term" value="P:AMP metabolic process"/>
    <property type="evidence" value="ECO:0007669"/>
    <property type="project" value="TreeGrafter"/>
</dbReference>
<dbReference type="GO" id="GO:0046872">
    <property type="term" value="F:metal ion binding"/>
    <property type="evidence" value="ECO:0007669"/>
    <property type="project" value="UniProtKB-KW"/>
</dbReference>
<dbReference type="AlphaFoldDB" id="A0A2P6NCI7"/>
<dbReference type="PANTHER" id="PTHR11359">
    <property type="entry name" value="AMP DEAMINASE"/>
    <property type="match status" value="1"/>
</dbReference>
<evidence type="ECO:0000256" key="5">
    <source>
        <dbReference type="ARBA" id="ARBA00022723"/>
    </source>
</evidence>
<dbReference type="GO" id="GO:0032264">
    <property type="term" value="P:IMP salvage"/>
    <property type="evidence" value="ECO:0007669"/>
    <property type="project" value="UniProtKB-UniPathway"/>
</dbReference>
<dbReference type="NCBIfam" id="TIGR01429">
    <property type="entry name" value="AMP_deaminase"/>
    <property type="match status" value="1"/>
</dbReference>
<name>A0A2P6NCI7_9EUKA</name>